<keyword evidence="2" id="KW-1185">Reference proteome</keyword>
<dbReference type="RefSeq" id="WP_090408532.1">
    <property type="nucleotide sequence ID" value="NZ_FNDQ01000011.1"/>
</dbReference>
<accession>A0A1G8EM48</accession>
<gene>
    <name evidence="1" type="ORF">SAMN05421818_11183</name>
</gene>
<proteinExistence type="predicted"/>
<dbReference type="STRING" id="702745.SAMN05421818_11183"/>
<dbReference type="Proteomes" id="UP000243588">
    <property type="component" value="Unassembled WGS sequence"/>
</dbReference>
<dbReference type="Pfam" id="PF19519">
    <property type="entry name" value="DUF6051"/>
    <property type="match status" value="1"/>
</dbReference>
<organism evidence="1 2">
    <name type="scientific">Myroides phaeus</name>
    <dbReference type="NCBI Taxonomy" id="702745"/>
    <lineage>
        <taxon>Bacteria</taxon>
        <taxon>Pseudomonadati</taxon>
        <taxon>Bacteroidota</taxon>
        <taxon>Flavobacteriia</taxon>
        <taxon>Flavobacteriales</taxon>
        <taxon>Flavobacteriaceae</taxon>
        <taxon>Myroides</taxon>
    </lineage>
</organism>
<evidence type="ECO:0000313" key="2">
    <source>
        <dbReference type="Proteomes" id="UP000243588"/>
    </source>
</evidence>
<protein>
    <recommendedName>
        <fullName evidence="3">Alpha/beta hydrolase</fullName>
    </recommendedName>
</protein>
<dbReference type="SUPFAM" id="SSF53474">
    <property type="entry name" value="alpha/beta-Hydrolases"/>
    <property type="match status" value="1"/>
</dbReference>
<sequence>MQYYQLYDALKELYSTEQDYVESSELGIEIFNYDFLSQKGKKVLYGSDDLSCGKHHIDYQEEVTKGEIEDHLLGCPDFNIKQNERFKVSVIKTQDVISATGVIVMFHGLNEKKWDKYLPWAYELAKQTGKAIVLFPISFHMDRTPAEWSDRKLMFGIAQKRAEDWKTNSDTSYVNAAISTRMEDNPLRLFWSGLQTYYDFIQWVEEVKKGTYPTIDKNATIDLFGYSIGSFLSLIILMANPKGLLDSSKLLCYCGGMTIDRMAPISKYIMDARATIMMQKTFAQLLTTSFVSEPRLEHYQDILQHPEESWFRTMLRYYHYQENREKRFKELEGRIKSINLMKDDIAPPVEALNTLQGAYRTINIEVDVIDYPFNYSHMIPFPLTVKNADEVTEAFNLTMDKMVSFYKK</sequence>
<dbReference type="Gene3D" id="3.40.50.1820">
    <property type="entry name" value="alpha/beta hydrolase"/>
    <property type="match status" value="1"/>
</dbReference>
<name>A0A1G8EM48_9FLAO</name>
<evidence type="ECO:0008006" key="3">
    <source>
        <dbReference type="Google" id="ProtNLM"/>
    </source>
</evidence>
<dbReference type="InterPro" id="IPR046114">
    <property type="entry name" value="DUF6051"/>
</dbReference>
<dbReference type="AlphaFoldDB" id="A0A1G8EM48"/>
<evidence type="ECO:0000313" key="1">
    <source>
        <dbReference type="EMBL" id="SDH70862.1"/>
    </source>
</evidence>
<reference evidence="2" key="1">
    <citation type="submission" date="2016-10" db="EMBL/GenBank/DDBJ databases">
        <authorList>
            <person name="Varghese N."/>
            <person name="Submissions S."/>
        </authorList>
    </citation>
    <scope>NUCLEOTIDE SEQUENCE [LARGE SCALE GENOMIC DNA]</scope>
    <source>
        <strain evidence="2">DSM 23313</strain>
    </source>
</reference>
<dbReference type="EMBL" id="FNDQ01000011">
    <property type="protein sequence ID" value="SDH70862.1"/>
    <property type="molecule type" value="Genomic_DNA"/>
</dbReference>
<dbReference type="InterPro" id="IPR029058">
    <property type="entry name" value="AB_hydrolase_fold"/>
</dbReference>